<dbReference type="PROSITE" id="PS50883">
    <property type="entry name" value="EAL"/>
    <property type="match status" value="1"/>
</dbReference>
<dbReference type="InterPro" id="IPR000700">
    <property type="entry name" value="PAS-assoc_C"/>
</dbReference>
<dbReference type="Pfam" id="PF00990">
    <property type="entry name" value="GGDEF"/>
    <property type="match status" value="1"/>
</dbReference>
<feature type="transmembrane region" description="Helical" evidence="14">
    <location>
        <begin position="287"/>
        <end position="307"/>
    </location>
</feature>
<dbReference type="GO" id="GO:0000166">
    <property type="term" value="F:nucleotide binding"/>
    <property type="evidence" value="ECO:0007669"/>
    <property type="project" value="UniProtKB-KW"/>
</dbReference>
<dbReference type="GO" id="GO:0052621">
    <property type="term" value="F:diguanylate cyclase activity"/>
    <property type="evidence" value="ECO:0007669"/>
    <property type="project" value="UniProtKB-EC"/>
</dbReference>
<evidence type="ECO:0000256" key="10">
    <source>
        <dbReference type="ARBA" id="ARBA00022741"/>
    </source>
</evidence>
<evidence type="ECO:0000256" key="5">
    <source>
        <dbReference type="ARBA" id="ARBA00022475"/>
    </source>
</evidence>
<evidence type="ECO:0000259" key="16">
    <source>
        <dbReference type="PROSITE" id="PS50113"/>
    </source>
</evidence>
<feature type="transmembrane region" description="Helical" evidence="14">
    <location>
        <begin position="142"/>
        <end position="165"/>
    </location>
</feature>
<evidence type="ECO:0000313" key="21">
    <source>
        <dbReference type="Proteomes" id="UP000244378"/>
    </source>
</evidence>
<dbReference type="Gene3D" id="3.30.450.20">
    <property type="entry name" value="PAS domain"/>
    <property type="match status" value="3"/>
</dbReference>
<dbReference type="CDD" id="cd00130">
    <property type="entry name" value="PAS"/>
    <property type="match status" value="3"/>
</dbReference>
<evidence type="ECO:0000256" key="12">
    <source>
        <dbReference type="ARBA" id="ARBA00023136"/>
    </source>
</evidence>
<keyword evidence="7 19" id="KW-0808">Transferase</keyword>
<evidence type="ECO:0000256" key="3">
    <source>
        <dbReference type="ARBA" id="ARBA00004665"/>
    </source>
</evidence>
<evidence type="ECO:0000313" key="20">
    <source>
        <dbReference type="EMBL" id="PUX17214.1"/>
    </source>
</evidence>
<feature type="transmembrane region" description="Helical" evidence="14">
    <location>
        <begin position="83"/>
        <end position="103"/>
    </location>
</feature>
<feature type="domain" description="PAC" evidence="16">
    <location>
        <begin position="392"/>
        <end position="444"/>
    </location>
</feature>
<evidence type="ECO:0000259" key="15">
    <source>
        <dbReference type="PROSITE" id="PS50112"/>
    </source>
</evidence>
<keyword evidence="19" id="KW-0548">Nucleotidyltransferase</keyword>
<keyword evidence="12 14" id="KW-0472">Membrane</keyword>
<dbReference type="CDD" id="cd01949">
    <property type="entry name" value="GGDEF"/>
    <property type="match status" value="1"/>
</dbReference>
<dbReference type="FunFam" id="3.30.70.270:FF:000001">
    <property type="entry name" value="Diguanylate cyclase domain protein"/>
    <property type="match status" value="1"/>
</dbReference>
<protein>
    <recommendedName>
        <fullName evidence="4">diguanylate cyclase</fullName>
        <ecNumber evidence="4">2.7.7.65</ecNumber>
    </recommendedName>
</protein>
<gene>
    <name evidence="20" type="ORF">AUN14_03400</name>
    <name evidence="19" type="ORF">FZI19_16115</name>
</gene>
<dbReference type="SUPFAM" id="SSF141868">
    <property type="entry name" value="EAL domain-like"/>
    <property type="match status" value="1"/>
</dbReference>
<dbReference type="OrthoDB" id="9787514at2"/>
<feature type="domain" description="GGDEF" evidence="18">
    <location>
        <begin position="732"/>
        <end position="865"/>
    </location>
</feature>
<dbReference type="EMBL" id="MSAE01000004">
    <property type="protein sequence ID" value="PUX17214.1"/>
    <property type="molecule type" value="Genomic_DNA"/>
</dbReference>
<name>A0A2T7AXM1_9ENTR</name>
<feature type="domain" description="PAS" evidence="15">
    <location>
        <begin position="318"/>
        <end position="388"/>
    </location>
</feature>
<dbReference type="InterPro" id="IPR013656">
    <property type="entry name" value="PAS_4"/>
</dbReference>
<comment type="subcellular location">
    <subcellularLocation>
        <location evidence="2">Cell inner membrane</location>
        <topology evidence="2">Multi-pass membrane protein</topology>
    </subcellularLocation>
</comment>
<dbReference type="Gene3D" id="3.30.70.270">
    <property type="match status" value="1"/>
</dbReference>
<comment type="cofactor">
    <cofactor evidence="1">
        <name>Mg(2+)</name>
        <dbReference type="ChEBI" id="CHEBI:18420"/>
    </cofactor>
</comment>
<comment type="pathway">
    <text evidence="3">Purine metabolism; 3',5'-cyclic di-GMP biosynthesis.</text>
</comment>
<accession>A0A2T7AXM1</accession>
<dbReference type="InterPro" id="IPR000014">
    <property type="entry name" value="PAS"/>
</dbReference>
<evidence type="ECO:0000256" key="14">
    <source>
        <dbReference type="SAM" id="Phobius"/>
    </source>
</evidence>
<dbReference type="Pfam" id="PF13426">
    <property type="entry name" value="PAS_9"/>
    <property type="match status" value="1"/>
</dbReference>
<dbReference type="PANTHER" id="PTHR44757:SF4">
    <property type="entry name" value="DIGUANYLATE CYCLASE DGCE-RELATED"/>
    <property type="match status" value="1"/>
</dbReference>
<feature type="transmembrane region" description="Helical" evidence="14">
    <location>
        <begin position="109"/>
        <end position="130"/>
    </location>
</feature>
<feature type="domain" description="EAL" evidence="17">
    <location>
        <begin position="875"/>
        <end position="1128"/>
    </location>
</feature>
<dbReference type="InterPro" id="IPR001610">
    <property type="entry name" value="PAC"/>
</dbReference>
<dbReference type="Gene3D" id="3.20.20.450">
    <property type="entry name" value="EAL domain"/>
    <property type="match status" value="1"/>
</dbReference>
<keyword evidence="11 14" id="KW-1133">Transmembrane helix</keyword>
<evidence type="ECO:0000259" key="17">
    <source>
        <dbReference type="PROSITE" id="PS50883"/>
    </source>
</evidence>
<dbReference type="EC" id="2.7.7.65" evidence="4"/>
<dbReference type="Pfam" id="PF08448">
    <property type="entry name" value="PAS_4"/>
    <property type="match status" value="1"/>
</dbReference>
<keyword evidence="22" id="KW-1185">Reference proteome</keyword>
<dbReference type="PROSITE" id="PS50112">
    <property type="entry name" value="PAS"/>
    <property type="match status" value="2"/>
</dbReference>
<dbReference type="Proteomes" id="UP000469927">
    <property type="component" value="Unassembled WGS sequence"/>
</dbReference>
<dbReference type="FunFam" id="2.10.70.100:FF:000001">
    <property type="entry name" value="Sensory transduction histidine kinase"/>
    <property type="match status" value="1"/>
</dbReference>
<dbReference type="Gene3D" id="2.10.70.100">
    <property type="match status" value="1"/>
</dbReference>
<dbReference type="Pfam" id="PF05231">
    <property type="entry name" value="MASE1"/>
    <property type="match status" value="1"/>
</dbReference>
<dbReference type="PROSITE" id="PS50887">
    <property type="entry name" value="GGDEF"/>
    <property type="match status" value="1"/>
</dbReference>
<dbReference type="GO" id="GO:0005886">
    <property type="term" value="C:plasma membrane"/>
    <property type="evidence" value="ECO:0007669"/>
    <property type="project" value="UniProtKB-SubCell"/>
</dbReference>
<dbReference type="InterPro" id="IPR052155">
    <property type="entry name" value="Biofilm_reg_signaling"/>
</dbReference>
<dbReference type="Pfam" id="PF08447">
    <property type="entry name" value="PAS_3"/>
    <property type="match status" value="1"/>
</dbReference>
<feature type="domain" description="PAS" evidence="15">
    <location>
        <begin position="571"/>
        <end position="619"/>
    </location>
</feature>
<dbReference type="SUPFAM" id="SSF55785">
    <property type="entry name" value="PYP-like sensor domain (PAS domain)"/>
    <property type="match status" value="3"/>
</dbReference>
<evidence type="ECO:0000256" key="9">
    <source>
        <dbReference type="ARBA" id="ARBA00022737"/>
    </source>
</evidence>
<evidence type="ECO:0000313" key="22">
    <source>
        <dbReference type="Proteomes" id="UP000469927"/>
    </source>
</evidence>
<dbReference type="FunFam" id="3.30.450.20:FF:000154">
    <property type="entry name" value="Probable diguanylate cyclase DgcE"/>
    <property type="match status" value="1"/>
</dbReference>
<proteinExistence type="predicted"/>
<reference evidence="20 21" key="1">
    <citation type="submission" date="2016-12" db="EMBL/GenBank/DDBJ databases">
        <title>Analysis of the Molecular Diversity Among Cronobacter Species Isolated from Filth Flies Using a Pan Genomic DNA Microarray.</title>
        <authorList>
            <person name="Pava-Ripoll M."/>
            <person name="Tall B."/>
            <person name="Farber J."/>
            <person name="Fanning S."/>
            <person name="Lehner A."/>
            <person name="Stephan R."/>
            <person name="Pagotto F."/>
            <person name="Iverson C."/>
            <person name="Ziobro G."/>
            <person name="Miller A."/>
            <person name="Pearson R."/>
            <person name="Yan Q."/>
            <person name="Kim M."/>
            <person name="Jeong S."/>
            <person name="Park J."/>
            <person name="Jun S."/>
            <person name="Choi H."/>
            <person name="Chung T."/>
            <person name="Yoo Y."/>
            <person name="Park E."/>
            <person name="Hwang S."/>
            <person name="Lee B."/>
            <person name="Sathyamoorthy V."/>
            <person name="Carter L."/>
            <person name="Mammel M."/>
            <person name="Jackson S."/>
            <person name="Kothary M."/>
            <person name="Patel I."/>
            <person name="Grim C."/>
            <person name="Gopinath G."/>
            <person name="Gangiredla J."/>
            <person name="Chase H."/>
        </authorList>
    </citation>
    <scope>NUCLEOTIDE SEQUENCE [LARGE SCALE GENOMIC DNA]</scope>
    <source>
        <strain evidence="20 21">MOD1-Md1s</strain>
    </source>
</reference>
<dbReference type="NCBIfam" id="TIGR00254">
    <property type="entry name" value="GGDEF"/>
    <property type="match status" value="1"/>
</dbReference>
<dbReference type="Pfam" id="PF00563">
    <property type="entry name" value="EAL"/>
    <property type="match status" value="1"/>
</dbReference>
<evidence type="ECO:0000256" key="8">
    <source>
        <dbReference type="ARBA" id="ARBA00022692"/>
    </source>
</evidence>
<evidence type="ECO:0000256" key="11">
    <source>
        <dbReference type="ARBA" id="ARBA00022989"/>
    </source>
</evidence>
<dbReference type="InterPro" id="IPR035919">
    <property type="entry name" value="EAL_sf"/>
</dbReference>
<dbReference type="InterPro" id="IPR029787">
    <property type="entry name" value="Nucleotide_cyclase"/>
</dbReference>
<dbReference type="Proteomes" id="UP000244378">
    <property type="component" value="Unassembled WGS sequence"/>
</dbReference>
<evidence type="ECO:0000259" key="18">
    <source>
        <dbReference type="PROSITE" id="PS50887"/>
    </source>
</evidence>
<dbReference type="InterPro" id="IPR001633">
    <property type="entry name" value="EAL_dom"/>
</dbReference>
<dbReference type="SMART" id="SM00052">
    <property type="entry name" value="EAL"/>
    <property type="match status" value="1"/>
</dbReference>
<comment type="catalytic activity">
    <reaction evidence="13">
        <text>2 GTP = 3',3'-c-di-GMP + 2 diphosphate</text>
        <dbReference type="Rhea" id="RHEA:24898"/>
        <dbReference type="ChEBI" id="CHEBI:33019"/>
        <dbReference type="ChEBI" id="CHEBI:37565"/>
        <dbReference type="ChEBI" id="CHEBI:58805"/>
        <dbReference type="EC" id="2.7.7.65"/>
    </reaction>
</comment>
<feature type="transmembrane region" description="Helical" evidence="14">
    <location>
        <begin position="171"/>
        <end position="195"/>
    </location>
</feature>
<evidence type="ECO:0000256" key="13">
    <source>
        <dbReference type="ARBA" id="ARBA00034247"/>
    </source>
</evidence>
<feature type="transmembrane region" description="Helical" evidence="14">
    <location>
        <begin position="256"/>
        <end position="275"/>
    </location>
</feature>
<dbReference type="InterPro" id="IPR035965">
    <property type="entry name" value="PAS-like_dom_sf"/>
</dbReference>
<keyword evidence="6" id="KW-0997">Cell inner membrane</keyword>
<sequence>MRPGIAPDGNAYADYVVMTKKKNKQELAATPHPLLRLVSLGLLTYIFTLFSLELTLFDTLLAPLWFPTSIMMVAFFRHALRLWVPIALVCGAGTILATLTLFPPGHLEPAYTVINIIEALVGATLLRKLLPWYNPLKNLNNWLRLAFASAVVPPLVGGCLLAAISEHDVTLRVFLVWILSETIGALALVPLGLLFKARYLLRHRSPRLLAESLATLCVTLLCSWLALHYMPWPFTFVIVLLMWSAIRLPRLEAFTVFLATVMMVSFVIASNPTLLDLPHEGMVVNAPWLPFLMILLPANVMTMVMYASREERKLITESETRFRNAMEYSAIGMALVSTEGSFLQVNKALCTFLGYTPEQLASMSFQQLTYPEDLHADMALVEKLLNGEMNNYSLEKRYYTRAGDVVWALLAVSIVRQRDGSPLYFIAQIEDITDLKRTEWVNKRLMERITLANEAGGIGIWEWELGTDIIAWDQRMFELYEVPPHTRPTYQLWKSRLFKEDVAQAEATIQEALRSRVPFKLEFRIQVKNGVRHIRALANRVLNKQGEVERLLGINMDMTEVKQLNEALFQEKERLHITLDSIGEAVICTDVDMNVTFMNPVAEKMSGWRQEEAIGQPVLAILRITFGDNGPLLEDIHSGDATHASTGIDQDVVLHCRSGGHYDIHYTITPLSTLEGENIGSVLVIHDVTESRKMLRQLSYSASHDALTHLANRVSFETHLKRLLQSVSETHQRHALVYIDLDRFKAVNDTAGHAAGDALLRELASLMLGMLRTTDVLARLGGDEFGLLLPDCSLENARTISERIVAAINEYPFVWESRLHRIGASAGITIIDASNNQAQEVMSQADIACYTSKNAGRGVVTVYEPHQQQLHSGRGTLAAHEQQRMIAEHHQMLMVRPVASPRVPETATFWLLSLRLWTSEGEMIEEHSFRAGLSDPELLQALDARLVADFFRDHAACVAAKGVGVALTLSGPTLLNPQRLDALLAQLAASPLPPRLLHFIVSSEVLMQDAAAARRQLLRLREAGCRVVLSHVGRELEVFEHICAQCADYIMVASDLVMDAHSSLMDEMLLTIVMGNARRLGLQTIAGPADQQSLLETLASIGIDLAYGETVAQTQSLAARLATSYFSIH</sequence>
<dbReference type="InterPro" id="IPR007895">
    <property type="entry name" value="MASE1"/>
</dbReference>
<dbReference type="InterPro" id="IPR013655">
    <property type="entry name" value="PAS_fold_3"/>
</dbReference>
<comment type="caution">
    <text evidence="20">The sequence shown here is derived from an EMBL/GenBank/DDBJ whole genome shotgun (WGS) entry which is preliminary data.</text>
</comment>
<dbReference type="SMART" id="SM00086">
    <property type="entry name" value="PAC"/>
    <property type="match status" value="3"/>
</dbReference>
<evidence type="ECO:0000256" key="1">
    <source>
        <dbReference type="ARBA" id="ARBA00001946"/>
    </source>
</evidence>
<evidence type="ECO:0000256" key="6">
    <source>
        <dbReference type="ARBA" id="ARBA00022519"/>
    </source>
</evidence>
<feature type="domain" description="PAC" evidence="16">
    <location>
        <begin position="519"/>
        <end position="570"/>
    </location>
</feature>
<evidence type="ECO:0000256" key="4">
    <source>
        <dbReference type="ARBA" id="ARBA00012528"/>
    </source>
</evidence>
<dbReference type="SMART" id="SM00091">
    <property type="entry name" value="PAS"/>
    <property type="match status" value="3"/>
</dbReference>
<reference evidence="19 22" key="2">
    <citation type="submission" date="2019-08" db="EMBL/GenBank/DDBJ databases">
        <title>Prevalence, distribution, and phylogeny of type two toxin-antitoxin genes possessed by Cronobacter species where C. sakazakii homologs follow sequence type lineages.</title>
        <authorList>
            <person name="Finkelstein S."/>
            <person name="Negrete F."/>
            <person name="Jang H."/>
            <person name="Gopinath G.R."/>
            <person name="Tall B.D."/>
        </authorList>
    </citation>
    <scope>NUCLEOTIDE SEQUENCE [LARGE SCALE GENOMIC DNA]</scope>
    <source>
        <strain evidence="19 22">MOD1_GK1257</strain>
    </source>
</reference>
<keyword evidence="5" id="KW-1003">Cell membrane</keyword>
<keyword evidence="8 14" id="KW-0812">Transmembrane</keyword>
<dbReference type="NCBIfam" id="NF007298">
    <property type="entry name" value="PRK09776.1"/>
    <property type="match status" value="1"/>
</dbReference>
<dbReference type="SUPFAM" id="SSF55073">
    <property type="entry name" value="Nucleotide cyclase"/>
    <property type="match status" value="1"/>
</dbReference>
<keyword evidence="10" id="KW-0547">Nucleotide-binding</keyword>
<dbReference type="NCBIfam" id="TIGR00229">
    <property type="entry name" value="sensory_box"/>
    <property type="match status" value="2"/>
</dbReference>
<evidence type="ECO:0000313" key="19">
    <source>
        <dbReference type="EMBL" id="KAB0875183.1"/>
    </source>
</evidence>
<dbReference type="InterPro" id="IPR000160">
    <property type="entry name" value="GGDEF_dom"/>
</dbReference>
<dbReference type="SMART" id="SM00267">
    <property type="entry name" value="GGDEF"/>
    <property type="match status" value="1"/>
</dbReference>
<organism evidence="20 21">
    <name type="scientific">Cronobacter muytjensii</name>
    <dbReference type="NCBI Taxonomy" id="413501"/>
    <lineage>
        <taxon>Bacteria</taxon>
        <taxon>Pseudomonadati</taxon>
        <taxon>Pseudomonadota</taxon>
        <taxon>Gammaproteobacteria</taxon>
        <taxon>Enterobacterales</taxon>
        <taxon>Enterobacteriaceae</taxon>
        <taxon>Cronobacter</taxon>
    </lineage>
</organism>
<dbReference type="EMBL" id="WAGD01000051">
    <property type="protein sequence ID" value="KAB0875183.1"/>
    <property type="molecule type" value="Genomic_DNA"/>
</dbReference>
<dbReference type="PANTHER" id="PTHR44757">
    <property type="entry name" value="DIGUANYLATE CYCLASE DGCP"/>
    <property type="match status" value="1"/>
</dbReference>
<evidence type="ECO:0000256" key="2">
    <source>
        <dbReference type="ARBA" id="ARBA00004429"/>
    </source>
</evidence>
<dbReference type="PROSITE" id="PS50113">
    <property type="entry name" value="PAC"/>
    <property type="match status" value="2"/>
</dbReference>
<evidence type="ECO:0000256" key="7">
    <source>
        <dbReference type="ARBA" id="ARBA00022679"/>
    </source>
</evidence>
<keyword evidence="9" id="KW-0677">Repeat</keyword>
<dbReference type="InterPro" id="IPR043128">
    <property type="entry name" value="Rev_trsase/Diguanyl_cyclase"/>
</dbReference>
<dbReference type="AlphaFoldDB" id="A0A2T7AXM1"/>